<dbReference type="InterPro" id="IPR050649">
    <property type="entry name" value="Paired_Homeobox_TFs"/>
</dbReference>
<dbReference type="SUPFAM" id="SSF46689">
    <property type="entry name" value="Homeodomain-like"/>
    <property type="match status" value="1"/>
</dbReference>
<feature type="domain" description="Homeobox" evidence="11">
    <location>
        <begin position="218"/>
        <end position="278"/>
    </location>
</feature>
<keyword evidence="2" id="KW-0217">Developmental protein</keyword>
<evidence type="ECO:0000256" key="9">
    <source>
        <dbReference type="RuleBase" id="RU000682"/>
    </source>
</evidence>
<evidence type="ECO:0000313" key="13">
    <source>
        <dbReference type="Proteomes" id="UP001201812"/>
    </source>
</evidence>
<evidence type="ECO:0000256" key="2">
    <source>
        <dbReference type="ARBA" id="ARBA00022473"/>
    </source>
</evidence>
<protein>
    <recommendedName>
        <fullName evidence="7">Homeobox protein unc-4</fullName>
    </recommendedName>
</protein>
<reference evidence="12" key="1">
    <citation type="submission" date="2022-01" db="EMBL/GenBank/DDBJ databases">
        <title>Genome Sequence Resource for Two Populations of Ditylenchus destructor, the Migratory Endoparasitic Phytonematode.</title>
        <authorList>
            <person name="Zhang H."/>
            <person name="Lin R."/>
            <person name="Xie B."/>
        </authorList>
    </citation>
    <scope>NUCLEOTIDE SEQUENCE</scope>
    <source>
        <strain evidence="12">BazhouSP</strain>
    </source>
</reference>
<dbReference type="Pfam" id="PF00046">
    <property type="entry name" value="Homeodomain"/>
    <property type="match status" value="1"/>
</dbReference>
<feature type="region of interest" description="Disordered" evidence="10">
    <location>
        <begin position="275"/>
        <end position="305"/>
    </location>
</feature>
<name>A0AAD4MZ81_9BILA</name>
<comment type="subcellular location">
    <subcellularLocation>
        <location evidence="1 8 9">Nucleus</location>
    </subcellularLocation>
</comment>
<feature type="compositionally biased region" description="Polar residues" evidence="10">
    <location>
        <begin position="288"/>
        <end position="305"/>
    </location>
</feature>
<evidence type="ECO:0000256" key="5">
    <source>
        <dbReference type="ARBA" id="ARBA00023242"/>
    </source>
</evidence>
<dbReference type="PANTHER" id="PTHR24329">
    <property type="entry name" value="HOMEOBOX PROTEIN ARISTALESS"/>
    <property type="match status" value="1"/>
</dbReference>
<comment type="caution">
    <text evidence="12">The sequence shown here is derived from an EMBL/GenBank/DDBJ whole genome shotgun (WGS) entry which is preliminary data.</text>
</comment>
<evidence type="ECO:0000313" key="12">
    <source>
        <dbReference type="EMBL" id="KAI1708270.1"/>
    </source>
</evidence>
<dbReference type="InterPro" id="IPR001356">
    <property type="entry name" value="HD"/>
</dbReference>
<dbReference type="FunFam" id="1.10.10.60:FF:000057">
    <property type="entry name" value="Short stature homeobox 2"/>
    <property type="match status" value="1"/>
</dbReference>
<evidence type="ECO:0000256" key="6">
    <source>
        <dbReference type="ARBA" id="ARBA00038351"/>
    </source>
</evidence>
<keyword evidence="4 8" id="KW-0371">Homeobox</keyword>
<feature type="region of interest" description="Disordered" evidence="10">
    <location>
        <begin position="12"/>
        <end position="33"/>
    </location>
</feature>
<feature type="region of interest" description="Disordered" evidence="10">
    <location>
        <begin position="119"/>
        <end position="147"/>
    </location>
</feature>
<evidence type="ECO:0000256" key="10">
    <source>
        <dbReference type="SAM" id="MobiDB-lite"/>
    </source>
</evidence>
<dbReference type="InterPro" id="IPR009057">
    <property type="entry name" value="Homeodomain-like_sf"/>
</dbReference>
<evidence type="ECO:0000256" key="1">
    <source>
        <dbReference type="ARBA" id="ARBA00004123"/>
    </source>
</evidence>
<feature type="compositionally biased region" description="Low complexity" evidence="10">
    <location>
        <begin position="13"/>
        <end position="24"/>
    </location>
</feature>
<evidence type="ECO:0000256" key="7">
    <source>
        <dbReference type="ARBA" id="ARBA00069290"/>
    </source>
</evidence>
<sequence length="305" mass="32722">MVDYGPYHFAVPSQQSQNSAQNSQPGTDSASICAQNSVTPFGGQINPMAVGGQNGNSTSSPSSLAVAAAFSPFMNAFASPSTAGFYAAASAVASGANIYPSHGSSIYAHYGTPPQVATNAGSNATKNLGSAHVQSGTETSSETQPSNLMNSQLTAASNINIHYKPNNDSSLQAFFNTGLPYKFYSSPNPIIPAVSNANPASLMAALPTFSCGNPTERRKQRRIRTTFTSAQLRELERVFVETHYPDIYLREDIAMRTDLTEARVQVWFQNRRAKNRKQNKQAKEFIDSRQNTSKDPSASTVSDNS</sequence>
<comment type="similarity">
    <text evidence="6">Belongs to the paired homeobox family. Unc-4 subfamily.</text>
</comment>
<dbReference type="PROSITE" id="PS00027">
    <property type="entry name" value="HOMEOBOX_1"/>
    <property type="match status" value="1"/>
</dbReference>
<proteinExistence type="inferred from homology"/>
<evidence type="ECO:0000259" key="11">
    <source>
        <dbReference type="PROSITE" id="PS50071"/>
    </source>
</evidence>
<keyword evidence="3 8" id="KW-0238">DNA-binding</keyword>
<keyword evidence="5 8" id="KW-0539">Nucleus</keyword>
<evidence type="ECO:0000256" key="3">
    <source>
        <dbReference type="ARBA" id="ARBA00023125"/>
    </source>
</evidence>
<dbReference type="AlphaFoldDB" id="A0AAD4MZ81"/>
<accession>A0AAD4MZ81</accession>
<dbReference type="CDD" id="cd00086">
    <property type="entry name" value="homeodomain"/>
    <property type="match status" value="1"/>
</dbReference>
<dbReference type="Gene3D" id="1.10.10.60">
    <property type="entry name" value="Homeodomain-like"/>
    <property type="match status" value="1"/>
</dbReference>
<gene>
    <name evidence="12" type="ORF">DdX_11950</name>
</gene>
<evidence type="ECO:0000256" key="8">
    <source>
        <dbReference type="PROSITE-ProRule" id="PRU00108"/>
    </source>
</evidence>
<dbReference type="SMART" id="SM00389">
    <property type="entry name" value="HOX"/>
    <property type="match status" value="1"/>
</dbReference>
<dbReference type="Proteomes" id="UP001201812">
    <property type="component" value="Unassembled WGS sequence"/>
</dbReference>
<dbReference type="GO" id="GO:0005634">
    <property type="term" value="C:nucleus"/>
    <property type="evidence" value="ECO:0007669"/>
    <property type="project" value="UniProtKB-SubCell"/>
</dbReference>
<dbReference type="PANTHER" id="PTHR24329:SF543">
    <property type="entry name" value="FI01017P-RELATED"/>
    <property type="match status" value="1"/>
</dbReference>
<dbReference type="GO" id="GO:0000981">
    <property type="term" value="F:DNA-binding transcription factor activity, RNA polymerase II-specific"/>
    <property type="evidence" value="ECO:0007669"/>
    <property type="project" value="InterPro"/>
</dbReference>
<organism evidence="12 13">
    <name type="scientific">Ditylenchus destructor</name>
    <dbReference type="NCBI Taxonomy" id="166010"/>
    <lineage>
        <taxon>Eukaryota</taxon>
        <taxon>Metazoa</taxon>
        <taxon>Ecdysozoa</taxon>
        <taxon>Nematoda</taxon>
        <taxon>Chromadorea</taxon>
        <taxon>Rhabditida</taxon>
        <taxon>Tylenchina</taxon>
        <taxon>Tylenchomorpha</taxon>
        <taxon>Sphaerularioidea</taxon>
        <taxon>Anguinidae</taxon>
        <taxon>Anguininae</taxon>
        <taxon>Ditylenchus</taxon>
    </lineage>
</organism>
<feature type="DNA-binding region" description="Homeobox" evidence="8">
    <location>
        <begin position="220"/>
        <end position="279"/>
    </location>
</feature>
<keyword evidence="13" id="KW-1185">Reference proteome</keyword>
<dbReference type="PROSITE" id="PS50071">
    <property type="entry name" value="HOMEOBOX_2"/>
    <property type="match status" value="1"/>
</dbReference>
<evidence type="ECO:0000256" key="4">
    <source>
        <dbReference type="ARBA" id="ARBA00023155"/>
    </source>
</evidence>
<dbReference type="InterPro" id="IPR017970">
    <property type="entry name" value="Homeobox_CS"/>
</dbReference>
<dbReference type="GO" id="GO:0000977">
    <property type="term" value="F:RNA polymerase II transcription regulatory region sequence-specific DNA binding"/>
    <property type="evidence" value="ECO:0007669"/>
    <property type="project" value="TreeGrafter"/>
</dbReference>
<dbReference type="EMBL" id="JAKKPZ010000036">
    <property type="protein sequence ID" value="KAI1708270.1"/>
    <property type="molecule type" value="Genomic_DNA"/>
</dbReference>